<feature type="chain" id="PRO_5022157674" description="DUF1573 domain-containing protein" evidence="1">
    <location>
        <begin position="24"/>
        <end position="416"/>
    </location>
</feature>
<dbReference type="PANTHER" id="PTHR37833">
    <property type="entry name" value="LIPOPROTEIN-RELATED"/>
    <property type="match status" value="1"/>
</dbReference>
<evidence type="ECO:0000313" key="3">
    <source>
        <dbReference type="Proteomes" id="UP000315017"/>
    </source>
</evidence>
<name>A0A517YJX4_9BACT</name>
<protein>
    <recommendedName>
        <fullName evidence="4">DUF1573 domain-containing protein</fullName>
    </recommendedName>
</protein>
<reference evidence="2 3" key="1">
    <citation type="submission" date="2019-02" db="EMBL/GenBank/DDBJ databases">
        <title>Deep-cultivation of Planctomycetes and their phenomic and genomic characterization uncovers novel biology.</title>
        <authorList>
            <person name="Wiegand S."/>
            <person name="Jogler M."/>
            <person name="Boedeker C."/>
            <person name="Pinto D."/>
            <person name="Vollmers J."/>
            <person name="Rivas-Marin E."/>
            <person name="Kohn T."/>
            <person name="Peeters S.H."/>
            <person name="Heuer A."/>
            <person name="Rast P."/>
            <person name="Oberbeckmann S."/>
            <person name="Bunk B."/>
            <person name="Jeske O."/>
            <person name="Meyerdierks A."/>
            <person name="Storesund J.E."/>
            <person name="Kallscheuer N."/>
            <person name="Luecker S."/>
            <person name="Lage O.M."/>
            <person name="Pohl T."/>
            <person name="Merkel B.J."/>
            <person name="Hornburger P."/>
            <person name="Mueller R.-W."/>
            <person name="Bruemmer F."/>
            <person name="Labrenz M."/>
            <person name="Spormann A.M."/>
            <person name="Op den Camp H."/>
            <person name="Overmann J."/>
            <person name="Amann R."/>
            <person name="Jetten M.S.M."/>
            <person name="Mascher T."/>
            <person name="Medema M.H."/>
            <person name="Devos D.P."/>
            <person name="Kaster A.-K."/>
            <person name="Ovreas L."/>
            <person name="Rohde M."/>
            <person name="Galperin M.Y."/>
            <person name="Jogler C."/>
        </authorList>
    </citation>
    <scope>NUCLEOTIDE SEQUENCE [LARGE SCALE GENOMIC DNA]</scope>
    <source>
        <strain evidence="2 3">ETA_A8</strain>
    </source>
</reference>
<dbReference type="Pfam" id="PF07610">
    <property type="entry name" value="DUF1573"/>
    <property type="match status" value="1"/>
</dbReference>
<gene>
    <name evidence="2" type="ORF">ETAA8_56730</name>
</gene>
<dbReference type="AlphaFoldDB" id="A0A517YJX4"/>
<dbReference type="KEGG" id="aagg:ETAA8_56730"/>
<organism evidence="2 3">
    <name type="scientific">Anatilimnocola aggregata</name>
    <dbReference type="NCBI Taxonomy" id="2528021"/>
    <lineage>
        <taxon>Bacteria</taxon>
        <taxon>Pseudomonadati</taxon>
        <taxon>Planctomycetota</taxon>
        <taxon>Planctomycetia</taxon>
        <taxon>Pirellulales</taxon>
        <taxon>Pirellulaceae</taxon>
        <taxon>Anatilimnocola</taxon>
    </lineage>
</organism>
<accession>A0A517YJX4</accession>
<dbReference type="RefSeq" id="WP_202921296.1">
    <property type="nucleotide sequence ID" value="NZ_CP036274.1"/>
</dbReference>
<proteinExistence type="predicted"/>
<evidence type="ECO:0000256" key="1">
    <source>
        <dbReference type="SAM" id="SignalP"/>
    </source>
</evidence>
<dbReference type="EMBL" id="CP036274">
    <property type="protein sequence ID" value="QDU30528.1"/>
    <property type="molecule type" value="Genomic_DNA"/>
</dbReference>
<sequence length="416" mass="45392" precursor="true">MNRVFVVGMSICALCCVAIVALASQSVFLFRHAKTDGLRVVIGERGGAQIAPEYLNPAAFKDDATAPRLPRALVPEKNYDFGIMNPLTEGKHEFFIRNVGTAPLLVDIESTTCKCTVGGVSKKEVEPGGETKVTLEWNTGRNLFFTHGAVVKTNDAFNRTIELVVDGKVRMLVGSNVRELIVPNIEPGQDKDAEFLLYSQLWDELVVADISCGISDLKWQVVAMKPSEAPELDAKVVRRVRVTVPGSLASGDFADSLRIIAKRPKASPVSDSANEQTAASEESEATETEIFELAMHGTVLRRFALFGPVVRGDGVLELGDIRHGRGKKFVIRGKIRDEVRTLGECSVQTTPDFLKATFVERQGEDSAVGLYELHLEIPATAPACQFLGSPEGELVIKSSHPRLGELRYKVQFAITP</sequence>
<dbReference type="Gene3D" id="2.60.40.10">
    <property type="entry name" value="Immunoglobulins"/>
    <property type="match status" value="1"/>
</dbReference>
<dbReference type="InterPro" id="IPR011467">
    <property type="entry name" value="DUF1573"/>
</dbReference>
<keyword evidence="1" id="KW-0732">Signal</keyword>
<keyword evidence="3" id="KW-1185">Reference proteome</keyword>
<dbReference type="InterPro" id="IPR013783">
    <property type="entry name" value="Ig-like_fold"/>
</dbReference>
<dbReference type="PANTHER" id="PTHR37833:SF1">
    <property type="entry name" value="SIGNAL PEPTIDE PROTEIN"/>
    <property type="match status" value="1"/>
</dbReference>
<evidence type="ECO:0008006" key="4">
    <source>
        <dbReference type="Google" id="ProtNLM"/>
    </source>
</evidence>
<dbReference type="Proteomes" id="UP000315017">
    <property type="component" value="Chromosome"/>
</dbReference>
<feature type="signal peptide" evidence="1">
    <location>
        <begin position="1"/>
        <end position="23"/>
    </location>
</feature>
<evidence type="ECO:0000313" key="2">
    <source>
        <dbReference type="EMBL" id="QDU30528.1"/>
    </source>
</evidence>